<dbReference type="Gene3D" id="2.40.110.10">
    <property type="entry name" value="Butyryl-CoA Dehydrogenase, subunit A, domain 2"/>
    <property type="match status" value="1"/>
</dbReference>
<comment type="similarity">
    <text evidence="2 10">Belongs to the acyl-CoA dehydrogenase family.</text>
</comment>
<evidence type="ECO:0000256" key="2">
    <source>
        <dbReference type="ARBA" id="ARBA00009347"/>
    </source>
</evidence>
<accession>A0A1B0ZUB2</accession>
<dbReference type="AlphaFoldDB" id="A0A1B0ZUB2"/>
<dbReference type="SUPFAM" id="SSF56645">
    <property type="entry name" value="Acyl-CoA dehydrogenase NM domain-like"/>
    <property type="match status" value="1"/>
</dbReference>
<feature type="domain" description="Acyl-CoA dehydrogenase/oxidase C-terminal" evidence="11">
    <location>
        <begin position="281"/>
        <end position="439"/>
    </location>
</feature>
<evidence type="ECO:0000259" key="12">
    <source>
        <dbReference type="Pfam" id="PF02770"/>
    </source>
</evidence>
<dbReference type="Pfam" id="PF00441">
    <property type="entry name" value="Acyl-CoA_dh_1"/>
    <property type="match status" value="1"/>
</dbReference>
<dbReference type="EMBL" id="CP015124">
    <property type="protein sequence ID" value="ANP37678.1"/>
    <property type="molecule type" value="Genomic_DNA"/>
</dbReference>
<evidence type="ECO:0000313" key="18">
    <source>
        <dbReference type="Proteomes" id="UP001218364"/>
    </source>
</evidence>
<comment type="function">
    <text evidence="7">Involved in the assimilation of dimethylsulphoniopropionate (DMSP), an important compound in the fixation of carbon in marine phytoplankton, by mediating the conversion of 3-(methylthio)propanoyl-CoA (MMPA-CoA) to 3-(methylthio)acryloyl-CoA (MTA-CoA).</text>
</comment>
<feature type="domain" description="Acetyl-CoA dehydrogenase-like C-terminal" evidence="14">
    <location>
        <begin position="451"/>
        <end position="560"/>
    </location>
</feature>
<evidence type="ECO:0000256" key="8">
    <source>
        <dbReference type="ARBA" id="ARBA00066694"/>
    </source>
</evidence>
<dbReference type="InterPro" id="IPR036250">
    <property type="entry name" value="AcylCo_DH-like_C"/>
</dbReference>
<dbReference type="Proteomes" id="UP000092565">
    <property type="component" value="Chromosome"/>
</dbReference>
<keyword evidence="4 10" id="KW-0274">FAD</keyword>
<gene>
    <name evidence="15" type="ORF">JL2886_02792</name>
    <name evidence="16" type="ORF">PXK24_05570</name>
</gene>
<keyword evidence="17" id="KW-1185">Reference proteome</keyword>
<evidence type="ECO:0000256" key="10">
    <source>
        <dbReference type="RuleBase" id="RU362125"/>
    </source>
</evidence>
<evidence type="ECO:0000313" key="17">
    <source>
        <dbReference type="Proteomes" id="UP000092565"/>
    </source>
</evidence>
<dbReference type="InterPro" id="IPR006091">
    <property type="entry name" value="Acyl-CoA_Oxase/DH_mid-dom"/>
</dbReference>
<evidence type="ECO:0000256" key="5">
    <source>
        <dbReference type="ARBA" id="ARBA00023002"/>
    </source>
</evidence>
<keyword evidence="5 10" id="KW-0560">Oxidoreductase</keyword>
<evidence type="ECO:0000256" key="6">
    <source>
        <dbReference type="ARBA" id="ARBA00051388"/>
    </source>
</evidence>
<dbReference type="InterPro" id="IPR013786">
    <property type="entry name" value="AcylCoA_DH/ox_N"/>
</dbReference>
<proteinExistence type="inferred from homology"/>
<dbReference type="Gene3D" id="1.10.540.10">
    <property type="entry name" value="Acyl-CoA dehydrogenase/oxidase, N-terminal domain"/>
    <property type="match status" value="1"/>
</dbReference>
<dbReference type="InterPro" id="IPR037069">
    <property type="entry name" value="AcylCoA_DH/ox_N_sf"/>
</dbReference>
<evidence type="ECO:0000259" key="11">
    <source>
        <dbReference type="Pfam" id="PF00441"/>
    </source>
</evidence>
<dbReference type="InterPro" id="IPR009100">
    <property type="entry name" value="AcylCoA_DH/oxidase_NM_dom_sf"/>
</dbReference>
<dbReference type="Pfam" id="PF02771">
    <property type="entry name" value="Acyl-CoA_dh_N"/>
    <property type="match status" value="1"/>
</dbReference>
<dbReference type="FunFam" id="2.40.110.10:FF:000031">
    <property type="entry name" value="Acyl-CoA dehydrogenase, putative"/>
    <property type="match status" value="1"/>
</dbReference>
<dbReference type="RefSeq" id="WP_065272467.1">
    <property type="nucleotide sequence ID" value="NZ_CP015124.1"/>
</dbReference>
<protein>
    <recommendedName>
        <fullName evidence="9">3-methylmercaptopropionyl-CoA dehydrogenase</fullName>
        <ecNumber evidence="8">1.3.99.41</ecNumber>
    </recommendedName>
</protein>
<dbReference type="PANTHER" id="PTHR42803:SF1">
    <property type="entry name" value="BROAD-SPECIFICITY LINEAR ACYL-COA DEHYDROGENASE FADE5"/>
    <property type="match status" value="1"/>
</dbReference>
<evidence type="ECO:0000313" key="16">
    <source>
        <dbReference type="EMBL" id="MDE4165150.1"/>
    </source>
</evidence>
<comment type="catalytic activity">
    <reaction evidence="6">
        <text>3-(methylsulfanyl)propanoyl-CoA + oxidized [electron-transfer flavoprotein] + H(+) = 3-(methylsulfanyl)acryloyl-CoA + reduced [electron-transfer flavoprotein]</text>
        <dbReference type="Rhea" id="RHEA:52612"/>
        <dbReference type="Rhea" id="RHEA-COMP:10685"/>
        <dbReference type="Rhea" id="RHEA-COMP:10686"/>
        <dbReference type="ChEBI" id="CHEBI:15378"/>
        <dbReference type="ChEBI" id="CHEBI:57692"/>
        <dbReference type="ChEBI" id="CHEBI:58307"/>
        <dbReference type="ChEBI" id="CHEBI:82815"/>
        <dbReference type="ChEBI" id="CHEBI:84994"/>
        <dbReference type="EC" id="1.3.99.41"/>
    </reaction>
    <physiologicalReaction direction="left-to-right" evidence="6">
        <dbReference type="Rhea" id="RHEA:52613"/>
    </physiologicalReaction>
</comment>
<evidence type="ECO:0000256" key="3">
    <source>
        <dbReference type="ARBA" id="ARBA00022630"/>
    </source>
</evidence>
<evidence type="ECO:0000313" key="15">
    <source>
        <dbReference type="EMBL" id="ANP37678.1"/>
    </source>
</evidence>
<dbReference type="SUPFAM" id="SSF47203">
    <property type="entry name" value="Acyl-CoA dehydrogenase C-terminal domain-like"/>
    <property type="match status" value="1"/>
</dbReference>
<comment type="cofactor">
    <cofactor evidence="1 10">
        <name>FAD</name>
        <dbReference type="ChEBI" id="CHEBI:57692"/>
    </cofactor>
</comment>
<dbReference type="GO" id="GO:0050660">
    <property type="term" value="F:flavin adenine dinucleotide binding"/>
    <property type="evidence" value="ECO:0007669"/>
    <property type="project" value="InterPro"/>
</dbReference>
<evidence type="ECO:0000259" key="13">
    <source>
        <dbReference type="Pfam" id="PF02771"/>
    </source>
</evidence>
<sequence length="567" mass="60570">MTFRSPVSEYEFMLKHIVGFEDVSATDLFAEASDDMVTAILTEAGKMCDEVMAPLERPGDLNPAYLENGVVRTSPGFADGWRAIAEGGWLGMSAPQEHGGMGLPMTITSAVNEMMSGACLSLQLAPLMSQGQIEALDHHASDALKELYLPKLISGEWTGTMNLTEPQAGSDVGALSSKAVPNGDGTYAVTGQKIYITWGDNDFADNVCHLVLARLPDGVPGTKGISLFLVPKFLPDDNGNPGKANSLKVVSLEHKLGLHGSPTCVMQYDGATGWLVGAEHGGMAAMFTMMNNARLGVGGQGVGIAEAAYQKALAYALERKQGKTPSGGIVDHADVRRMLMEMKADLFASRAILLACAQAIDMSTATGEADCKTRAAFLTPIAKAFGTDTGIRVADIGLQVHGGMGFIEETGAAQFCRDVRVTSIYEGTNGIQAMDLVARKMMDGGEMANRLMDEIEELAERARPTHPNMAEAVWQACESLREATDWLVGQGDLQNRFAGAVPYLRAFARVLGGHYHLMAALADKGGPREKLARFYIKRMLPEHVGLLQHAQEGIEGAMALTLDELAS</sequence>
<reference evidence="15 17" key="1">
    <citation type="submission" date="2016-04" db="EMBL/GenBank/DDBJ databases">
        <authorList>
            <person name="Evans L.H."/>
            <person name="Alamgir A."/>
            <person name="Owens N."/>
            <person name="Weber N.D."/>
            <person name="Virtaneva K."/>
            <person name="Barbian K."/>
            <person name="Babar A."/>
            <person name="Rosenke K."/>
        </authorList>
    </citation>
    <scope>NUCLEOTIDE SEQUENCE [LARGE SCALE GENOMIC DNA]</scope>
    <source>
        <strain evidence="15 17">JL2886</strain>
    </source>
</reference>
<dbReference type="Proteomes" id="UP001218364">
    <property type="component" value="Unassembled WGS sequence"/>
</dbReference>
<dbReference type="InterPro" id="IPR025878">
    <property type="entry name" value="Acyl-CoA_dh-like_C_dom"/>
</dbReference>
<dbReference type="Pfam" id="PF02770">
    <property type="entry name" value="Acyl-CoA_dh_M"/>
    <property type="match status" value="1"/>
</dbReference>
<evidence type="ECO:0000256" key="9">
    <source>
        <dbReference type="ARBA" id="ARBA00069043"/>
    </source>
</evidence>
<evidence type="ECO:0000256" key="1">
    <source>
        <dbReference type="ARBA" id="ARBA00001974"/>
    </source>
</evidence>
<organism evidence="15 17">
    <name type="scientific">Phaeobacter gallaeciensis</name>
    <dbReference type="NCBI Taxonomy" id="60890"/>
    <lineage>
        <taxon>Bacteria</taxon>
        <taxon>Pseudomonadati</taxon>
        <taxon>Pseudomonadota</taxon>
        <taxon>Alphaproteobacteria</taxon>
        <taxon>Rhodobacterales</taxon>
        <taxon>Roseobacteraceae</taxon>
        <taxon>Phaeobacter</taxon>
    </lineage>
</organism>
<evidence type="ECO:0000259" key="14">
    <source>
        <dbReference type="Pfam" id="PF12806"/>
    </source>
</evidence>
<feature type="domain" description="Acyl-CoA dehydrogenase/oxidase N-terminal" evidence="13">
    <location>
        <begin position="78"/>
        <end position="156"/>
    </location>
</feature>
<evidence type="ECO:0000256" key="7">
    <source>
        <dbReference type="ARBA" id="ARBA00058683"/>
    </source>
</evidence>
<dbReference type="PANTHER" id="PTHR42803">
    <property type="entry name" value="ACYL-COA DEHYDROGENASE"/>
    <property type="match status" value="1"/>
</dbReference>
<reference evidence="16 18" key="2">
    <citation type="submission" date="2023-02" db="EMBL/GenBank/DDBJ databases">
        <title>Population genomics of bacteria associated with diatom.</title>
        <authorList>
            <person name="Xie J."/>
            <person name="Wang H."/>
        </authorList>
    </citation>
    <scope>NUCLEOTIDE SEQUENCE [LARGE SCALE GENOMIC DNA]</scope>
    <source>
        <strain evidence="16 18">PT47_8</strain>
    </source>
</reference>
<dbReference type="InterPro" id="IPR052166">
    <property type="entry name" value="Diverse_Acyl-CoA_DH"/>
</dbReference>
<evidence type="ECO:0000256" key="4">
    <source>
        <dbReference type="ARBA" id="ARBA00022827"/>
    </source>
</evidence>
<dbReference type="InterPro" id="IPR046373">
    <property type="entry name" value="Acyl-CoA_Oxase/DH_mid-dom_sf"/>
</dbReference>
<dbReference type="PATRIC" id="fig|60890.4.peg.2720"/>
<dbReference type="GO" id="GO:0016627">
    <property type="term" value="F:oxidoreductase activity, acting on the CH-CH group of donors"/>
    <property type="evidence" value="ECO:0007669"/>
    <property type="project" value="InterPro"/>
</dbReference>
<dbReference type="EMBL" id="JARCJK010000002">
    <property type="protein sequence ID" value="MDE4165150.1"/>
    <property type="molecule type" value="Genomic_DNA"/>
</dbReference>
<keyword evidence="3 10" id="KW-0285">Flavoprotein</keyword>
<dbReference type="EC" id="1.3.99.41" evidence="8"/>
<dbReference type="Gene3D" id="1.20.140.10">
    <property type="entry name" value="Butyryl-CoA Dehydrogenase, subunit A, domain 3"/>
    <property type="match status" value="1"/>
</dbReference>
<feature type="domain" description="Acyl-CoA oxidase/dehydrogenase middle" evidence="12">
    <location>
        <begin position="161"/>
        <end position="269"/>
    </location>
</feature>
<dbReference type="InterPro" id="IPR009075">
    <property type="entry name" value="AcylCo_DH/oxidase_C"/>
</dbReference>
<dbReference type="Pfam" id="PF12806">
    <property type="entry name" value="Acyl-CoA_dh_C"/>
    <property type="match status" value="1"/>
</dbReference>
<name>A0A1B0ZUB2_9RHOB</name>
<dbReference type="OrthoDB" id="9807883at2"/>